<proteinExistence type="predicted"/>
<dbReference type="Pfam" id="PF13681">
    <property type="entry name" value="PilX"/>
    <property type="match status" value="1"/>
</dbReference>
<reference evidence="4 5" key="1">
    <citation type="submission" date="2018-07" db="EMBL/GenBank/DDBJ databases">
        <title>Dyella monticola sp. nov. and Dyella psychrodurans sp. nov. isolated from monsoon evergreen broad-leaved forest soil of Dinghu Mountain, China.</title>
        <authorList>
            <person name="Gao Z."/>
            <person name="Qiu L."/>
        </authorList>
    </citation>
    <scope>NUCLEOTIDE SEQUENCE [LARGE SCALE GENOMIC DNA]</scope>
    <source>
        <strain evidence="4 5">4MSK11</strain>
    </source>
</reference>
<evidence type="ECO:0008006" key="6">
    <source>
        <dbReference type="Google" id="ProtNLM"/>
    </source>
</evidence>
<keyword evidence="1" id="KW-1133">Transmembrane helix</keyword>
<evidence type="ECO:0000259" key="3">
    <source>
        <dbReference type="Pfam" id="PF14341"/>
    </source>
</evidence>
<name>A0A370XBD0_9GAMM</name>
<dbReference type="Pfam" id="PF14341">
    <property type="entry name" value="PilX_N"/>
    <property type="match status" value="1"/>
</dbReference>
<evidence type="ECO:0000313" key="5">
    <source>
        <dbReference type="Proteomes" id="UP000255334"/>
    </source>
</evidence>
<evidence type="ECO:0000256" key="1">
    <source>
        <dbReference type="SAM" id="Phobius"/>
    </source>
</evidence>
<gene>
    <name evidence="4" type="ORF">DWU99_00035</name>
</gene>
<keyword evidence="1" id="KW-0472">Membrane</keyword>
<feature type="transmembrane region" description="Helical" evidence="1">
    <location>
        <begin position="20"/>
        <end position="39"/>
    </location>
</feature>
<comment type="caution">
    <text evidence="4">The sequence shown here is derived from an EMBL/GenBank/DDBJ whole genome shotgun (WGS) entry which is preliminary data.</text>
</comment>
<dbReference type="InterPro" id="IPR025205">
    <property type="entry name" value="PilX/PilW_C"/>
</dbReference>
<dbReference type="Proteomes" id="UP000255334">
    <property type="component" value="Unassembled WGS sequence"/>
</dbReference>
<sequence>MKEEPKAYVHSMRSDRQRGFALVVALIFLMLVTLLALSACERSLLQERMAGSLRNAQQAQTSAETALRGAEYKIWSIANQVGVSLHCLEGAVSSDDGCVIYRPSSAPYRANGAVTRFQSSQGWLSGIGVTYTGATRGGYTGNAAHPTAVLARNPVYLIEDLGVELPPSAGGLHESGSTGPNNDGAATISVHIYRITARGTGGNPNVVSVVQSTFDAPAGI</sequence>
<keyword evidence="5" id="KW-1185">Reference proteome</keyword>
<keyword evidence="1" id="KW-0812">Transmembrane</keyword>
<evidence type="ECO:0000259" key="2">
    <source>
        <dbReference type="Pfam" id="PF13681"/>
    </source>
</evidence>
<feature type="domain" description="PilX/PilW C-terminal" evidence="2">
    <location>
        <begin position="118"/>
        <end position="214"/>
    </location>
</feature>
<dbReference type="RefSeq" id="WP_115475960.1">
    <property type="nucleotide sequence ID" value="NZ_QRBF01000001.1"/>
</dbReference>
<organism evidence="4 5">
    <name type="scientific">Dyella psychrodurans</name>
    <dbReference type="NCBI Taxonomy" id="1927960"/>
    <lineage>
        <taxon>Bacteria</taxon>
        <taxon>Pseudomonadati</taxon>
        <taxon>Pseudomonadota</taxon>
        <taxon>Gammaproteobacteria</taxon>
        <taxon>Lysobacterales</taxon>
        <taxon>Rhodanobacteraceae</taxon>
        <taxon>Dyella</taxon>
    </lineage>
</organism>
<dbReference type="InterPro" id="IPR025746">
    <property type="entry name" value="PilX_N_dom"/>
</dbReference>
<protein>
    <recommendedName>
        <fullName evidence="6">Pilus assembly protein</fullName>
    </recommendedName>
</protein>
<dbReference type="EMBL" id="QRBF01000001">
    <property type="protein sequence ID" value="RDS85709.1"/>
    <property type="molecule type" value="Genomic_DNA"/>
</dbReference>
<dbReference type="AlphaFoldDB" id="A0A370XBD0"/>
<dbReference type="OrthoDB" id="5951427at2"/>
<accession>A0A370XBD0</accession>
<feature type="domain" description="Type 4 fimbrial biogenesis protein PilX N-terminal" evidence="3">
    <location>
        <begin position="18"/>
        <end position="68"/>
    </location>
</feature>
<evidence type="ECO:0000313" key="4">
    <source>
        <dbReference type="EMBL" id="RDS85709.1"/>
    </source>
</evidence>